<dbReference type="Proteomes" id="UP000831768">
    <property type="component" value="Plasmid unnamed2"/>
</dbReference>
<evidence type="ECO:0000313" key="3">
    <source>
        <dbReference type="Proteomes" id="UP000831768"/>
    </source>
</evidence>
<accession>A0A8U0A6W6</accession>
<gene>
    <name evidence="2" type="ORF">MW046_17090</name>
</gene>
<protein>
    <recommendedName>
        <fullName evidence="4">Gluconate 2-dehydrogenase subunit 3 family protein</fullName>
    </recommendedName>
</protein>
<dbReference type="RefSeq" id="WP_247995398.1">
    <property type="nucleotide sequence ID" value="NZ_CP096021.1"/>
</dbReference>
<sequence>MVQEHISRRSVLQTLAVAGGIGFPPASTQKIRSAPSITDPHTRVTFRAVVDMVVPRTPALRSLGEEHVPGGLTANIDEYLIKFLNSFVSFGLPRLGELGTLRLAEIIAVVLDLGATTLIALGENEKPPELSRALDLLDLGGLLSDPIEELSEGPFAKLSRQDRLRAIHVLDTVEFDTAELPEPLVEGDAGIIGQFVIGFTEVGYYGEWQGYTDFTAPPDERGFRNDPSAVQSWRQTDFPGIADGYAVLRGYWGTPTSPLGTGQLWKTIDKVDSPVELRFEPGNFRENDYDTDGYEEIYPEQTRKEDSGTGEVSG</sequence>
<dbReference type="InterPro" id="IPR006311">
    <property type="entry name" value="TAT_signal"/>
</dbReference>
<evidence type="ECO:0000256" key="1">
    <source>
        <dbReference type="SAM" id="MobiDB-lite"/>
    </source>
</evidence>
<feature type="compositionally biased region" description="Acidic residues" evidence="1">
    <location>
        <begin position="289"/>
        <end position="298"/>
    </location>
</feature>
<dbReference type="EMBL" id="CP096021">
    <property type="protein sequence ID" value="UPM44744.1"/>
    <property type="molecule type" value="Genomic_DNA"/>
</dbReference>
<dbReference type="GeneID" id="71929799"/>
<evidence type="ECO:0008006" key="4">
    <source>
        <dbReference type="Google" id="ProtNLM"/>
    </source>
</evidence>
<keyword evidence="2" id="KW-0614">Plasmid</keyword>
<feature type="region of interest" description="Disordered" evidence="1">
    <location>
        <begin position="281"/>
        <end position="314"/>
    </location>
</feature>
<reference evidence="2" key="1">
    <citation type="submission" date="2022-04" db="EMBL/GenBank/DDBJ databases">
        <title>Halocatena sp. nov., isolated from a salt lake.</title>
        <authorList>
            <person name="Cui H.-L."/>
        </authorList>
    </citation>
    <scope>NUCLEOTIDE SEQUENCE</scope>
    <source>
        <strain evidence="2">AD-1</strain>
        <plasmid evidence="2">unnamed2</plasmid>
    </source>
</reference>
<geneLocation type="plasmid" evidence="2 3">
    <name>unnamed2</name>
</geneLocation>
<organism evidence="2 3">
    <name type="scientific">Halocatena salina</name>
    <dbReference type="NCBI Taxonomy" id="2934340"/>
    <lineage>
        <taxon>Archaea</taxon>
        <taxon>Methanobacteriati</taxon>
        <taxon>Methanobacteriota</taxon>
        <taxon>Stenosarchaea group</taxon>
        <taxon>Halobacteria</taxon>
        <taxon>Halobacteriales</taxon>
        <taxon>Natronomonadaceae</taxon>
        <taxon>Halocatena</taxon>
    </lineage>
</organism>
<dbReference type="KEGG" id="haad:MW046_17090"/>
<dbReference type="AlphaFoldDB" id="A0A8U0A6W6"/>
<name>A0A8U0A6W6_9EURY</name>
<proteinExistence type="predicted"/>
<keyword evidence="3" id="KW-1185">Reference proteome</keyword>
<evidence type="ECO:0000313" key="2">
    <source>
        <dbReference type="EMBL" id="UPM44744.1"/>
    </source>
</evidence>
<dbReference type="PROSITE" id="PS51318">
    <property type="entry name" value="TAT"/>
    <property type="match status" value="1"/>
</dbReference>